<evidence type="ECO:0000256" key="1">
    <source>
        <dbReference type="SAM" id="MobiDB-lite"/>
    </source>
</evidence>
<keyword evidence="3" id="KW-1185">Reference proteome</keyword>
<comment type="caution">
    <text evidence="2">The sequence shown here is derived from an EMBL/GenBank/DDBJ whole genome shotgun (WGS) entry which is preliminary data.</text>
</comment>
<name>A0A8H4U4J7_9HYPO</name>
<feature type="compositionally biased region" description="Basic residues" evidence="1">
    <location>
        <begin position="49"/>
        <end position="62"/>
    </location>
</feature>
<dbReference type="Proteomes" id="UP000635477">
    <property type="component" value="Unassembled WGS sequence"/>
</dbReference>
<dbReference type="OrthoDB" id="5428138at2759"/>
<feature type="region of interest" description="Disordered" evidence="1">
    <location>
        <begin position="1"/>
        <end position="84"/>
    </location>
</feature>
<dbReference type="AlphaFoldDB" id="A0A8H4U4J7"/>
<gene>
    <name evidence="2" type="ORF">FZEAL_10207</name>
</gene>
<evidence type="ECO:0000313" key="3">
    <source>
        <dbReference type="Proteomes" id="UP000635477"/>
    </source>
</evidence>
<proteinExistence type="predicted"/>
<sequence length="782" mass="88261">MAKKKRPKADANTMKRSKPPEATSASQAPQTSIASATHPNPSKSEQKNSKRKQNRMARRRKTPLPSSGSSRTNTNSLIQPYGPKASRKRLIAEGFHKEVSDKTLDQEEWIWSDKAVAVMARPTRAAYIQGNGRFLEGANYINSRRLVQNLKLTSYSLDDLPSRLLGTFAGLEPHGQIMGEMLAMDGMAQFNSVVIAYPKAWAALSSGMAVWNFVAQDFSKQPSGGVFLALNPEYSRYEFDTDAGLGYGRENDKLGKRKIIDAITTIHEKCGGTAPFWGTLERRRALAATPSSDLTWYIEKYDKEIVKMVRSLPHVEGIENIVDRVVGPLTHHPHQVTSQMALSGTFKLLTTINMRKDFLTVLQLDKIPLLDRRATAIVLRSCPQVKMLGIYDCPLLHVGDVICLLDIISEVNRGRGKNEPQIEEFDYYPRFHKGTPYTGSSGQHCATYGITWGPKHNDIVQRGLLAIVMQAVLKSRQMKVGLLMKPNRAFMTWLSNIPTIPAKTYSFLDGLYRYLDLVASKSKDENAVKQATYDMMKAVRMGLEGVRADWPKYYCDEMGTTLLFCSSCGYELLEEFFSMSARYDRPWTRVCTACLLRRWLDEEVDHGKETAKEMLSIFYPDWEPRDFNQDAPLHPDGQGLVRLKTRNVLRAPPPPMQMNAAGQLHQPQFQHELVRDNKIHNDSLQKLPSLSEFLRGDYDEGMHQALLLDLNRTLVLLLNDFYPKANGSLSSFACSRRSADGGFPGHFDEMQPYDSHPGHLNDLSFDFKTAIEAFAYSYECGW</sequence>
<evidence type="ECO:0000313" key="2">
    <source>
        <dbReference type="EMBL" id="KAF4969577.1"/>
    </source>
</evidence>
<protein>
    <submittedName>
        <fullName evidence="2">Uncharacterized protein</fullName>
    </submittedName>
</protein>
<reference evidence="2" key="1">
    <citation type="journal article" date="2020" name="BMC Genomics">
        <title>Correction to: Identification and distribution of gene clusters required for synthesis of sphingolipid metabolism inhibitors in diverse species of the filamentous fungus Fusarium.</title>
        <authorList>
            <person name="Kim H.S."/>
            <person name="Lohmar J.M."/>
            <person name="Busman M."/>
            <person name="Brown D.W."/>
            <person name="Naumann T.A."/>
            <person name="Divon H.H."/>
            <person name="Lysoe E."/>
            <person name="Uhlig S."/>
            <person name="Proctor R.H."/>
        </authorList>
    </citation>
    <scope>NUCLEOTIDE SEQUENCE</scope>
    <source>
        <strain evidence="2">NRRL 22465</strain>
    </source>
</reference>
<feature type="compositionally biased region" description="Polar residues" evidence="1">
    <location>
        <begin position="23"/>
        <end position="43"/>
    </location>
</feature>
<dbReference type="EMBL" id="JABEYC010001077">
    <property type="protein sequence ID" value="KAF4969577.1"/>
    <property type="molecule type" value="Genomic_DNA"/>
</dbReference>
<reference evidence="2" key="2">
    <citation type="submission" date="2020-05" db="EMBL/GenBank/DDBJ databases">
        <authorList>
            <person name="Kim H.-S."/>
            <person name="Proctor R.H."/>
            <person name="Brown D.W."/>
        </authorList>
    </citation>
    <scope>NUCLEOTIDE SEQUENCE</scope>
    <source>
        <strain evidence="2">NRRL 22465</strain>
    </source>
</reference>
<accession>A0A8H4U4J7</accession>
<organism evidence="2 3">
    <name type="scientific">Fusarium zealandicum</name>
    <dbReference type="NCBI Taxonomy" id="1053134"/>
    <lineage>
        <taxon>Eukaryota</taxon>
        <taxon>Fungi</taxon>
        <taxon>Dikarya</taxon>
        <taxon>Ascomycota</taxon>
        <taxon>Pezizomycotina</taxon>
        <taxon>Sordariomycetes</taxon>
        <taxon>Hypocreomycetidae</taxon>
        <taxon>Hypocreales</taxon>
        <taxon>Nectriaceae</taxon>
        <taxon>Fusarium</taxon>
        <taxon>Fusarium staphyleae species complex</taxon>
    </lineage>
</organism>
<feature type="compositionally biased region" description="Polar residues" evidence="1">
    <location>
        <begin position="64"/>
        <end position="78"/>
    </location>
</feature>